<dbReference type="Gene3D" id="2.130.10.10">
    <property type="entry name" value="YVTN repeat-like/Quinoprotein amine dehydrogenase"/>
    <property type="match status" value="2"/>
</dbReference>
<dbReference type="InterPro" id="IPR051242">
    <property type="entry name" value="WD-EF-hand_domain"/>
</dbReference>
<dbReference type="InterPro" id="IPR015943">
    <property type="entry name" value="WD40/YVTN_repeat-like_dom_sf"/>
</dbReference>
<dbReference type="SUPFAM" id="SSF50978">
    <property type="entry name" value="WD40 repeat-like"/>
    <property type="match status" value="1"/>
</dbReference>
<evidence type="ECO:0000313" key="3">
    <source>
        <dbReference type="Proteomes" id="UP001369086"/>
    </source>
</evidence>
<evidence type="ECO:0000313" key="2">
    <source>
        <dbReference type="EMBL" id="KAK6478273.1"/>
    </source>
</evidence>
<dbReference type="InterPro" id="IPR036322">
    <property type="entry name" value="WD40_repeat_dom_sf"/>
</dbReference>
<organism evidence="2 3">
    <name type="scientific">Huso huso</name>
    <name type="common">Beluga</name>
    <name type="synonym">Acipenser huso</name>
    <dbReference type="NCBI Taxonomy" id="61971"/>
    <lineage>
        <taxon>Eukaryota</taxon>
        <taxon>Metazoa</taxon>
        <taxon>Chordata</taxon>
        <taxon>Craniata</taxon>
        <taxon>Vertebrata</taxon>
        <taxon>Euteleostomi</taxon>
        <taxon>Actinopterygii</taxon>
        <taxon>Chondrostei</taxon>
        <taxon>Acipenseriformes</taxon>
        <taxon>Acipenseridae</taxon>
        <taxon>Huso</taxon>
    </lineage>
</organism>
<sequence>MYLPMGDLIITSSGSTSTSVVIMDLNRKNKVYTWKIHKVVIGCGCVGRGDRDKVSPAEQRPRARGDDRHVLRHHADTAHHRNGTIKVWNVQNGHNLYKLESVAEAEVTRVLCYQDHKFLAVGWSRQLALYNTTDHRNTYVMADLSWRGGQLHKEDILAADSCPVLELLATASFDEDIIAWNTETQQVQAQGPLKNWSWRAHDSTVVSVELLSYDSESFLVNASADKTAWLWTSDGKYMGTIGHEKWSLKNPATYQHTQ</sequence>
<accession>A0ABR0Z0N3</accession>
<name>A0ABR0Z0N3_HUSHU</name>
<dbReference type="PANTHER" id="PTHR44324:SF3">
    <property type="entry name" value="WD REPEAT-CONTAINING PROTEIN 49-LIKE"/>
    <property type="match status" value="1"/>
</dbReference>
<dbReference type="PANTHER" id="PTHR44324">
    <property type="entry name" value="WD40 REPEAT DOMAIN 95"/>
    <property type="match status" value="1"/>
</dbReference>
<gene>
    <name evidence="2" type="ORF">HHUSO_G20561</name>
</gene>
<dbReference type="EMBL" id="JAHFZB010000019">
    <property type="protein sequence ID" value="KAK6478273.1"/>
    <property type="molecule type" value="Genomic_DNA"/>
</dbReference>
<comment type="caution">
    <text evidence="2">The sequence shown here is derived from an EMBL/GenBank/DDBJ whole genome shotgun (WGS) entry which is preliminary data.</text>
</comment>
<keyword evidence="1" id="KW-0677">Repeat</keyword>
<protein>
    <submittedName>
        <fullName evidence="2">Uncharacterized protein</fullName>
    </submittedName>
</protein>
<keyword evidence="3" id="KW-1185">Reference proteome</keyword>
<reference evidence="2 3" key="1">
    <citation type="submission" date="2021-05" db="EMBL/GenBank/DDBJ databases">
        <authorList>
            <person name="Zahm M."/>
            <person name="Klopp C."/>
            <person name="Cabau C."/>
            <person name="Kuhl H."/>
            <person name="Suciu R."/>
            <person name="Ciorpac M."/>
            <person name="Holostenco D."/>
            <person name="Gessner J."/>
            <person name="Wuertz S."/>
            <person name="Hohne C."/>
            <person name="Stock M."/>
            <person name="Gislard M."/>
            <person name="Lluch J."/>
            <person name="Milhes M."/>
            <person name="Lampietro C."/>
            <person name="Lopez Roques C."/>
            <person name="Donnadieu C."/>
            <person name="Du K."/>
            <person name="Schartl M."/>
            <person name="Guiguen Y."/>
        </authorList>
    </citation>
    <scope>NUCLEOTIDE SEQUENCE [LARGE SCALE GENOMIC DNA]</scope>
    <source>
        <strain evidence="2">Hh-F2</strain>
        <tissue evidence="2">Blood</tissue>
    </source>
</reference>
<evidence type="ECO:0000256" key="1">
    <source>
        <dbReference type="ARBA" id="ARBA00022737"/>
    </source>
</evidence>
<dbReference type="Proteomes" id="UP001369086">
    <property type="component" value="Unassembled WGS sequence"/>
</dbReference>
<proteinExistence type="predicted"/>